<sequence length="303" mass="32442">MTRPAAVCLIVNDRAGDHSGPASRSEMLRDLLDRTGLEAEIRSPRPGQSLTALAHEALDQGCGTLVAAGGDGTICAVAEACHDRDATLGVIPQGTFNYFARGLGIPLDPEAAVAALAGGTTAELRLGEVNGAVFLNNASLGLYPAILERRETTYRRWGRSRAAAYWSVAQTLVGMRRAMRLRIDLDGQTLTLRTPLAFVANSAYQLRQFNLGGIDALETGAFPLFTAPAASRAEIARATLGLALRAAQEGQDFELHRASRIVIDPGRPRVLVARDGERQMMQAPLTIRRRDRPLRVLVPGAAA</sequence>
<dbReference type="InterPro" id="IPR050187">
    <property type="entry name" value="Lipid_Phosphate_FormReg"/>
</dbReference>
<dbReference type="RefSeq" id="WP_134077806.1">
    <property type="nucleotide sequence ID" value="NZ_SOEB01000009.1"/>
</dbReference>
<dbReference type="PANTHER" id="PTHR12358:SF54">
    <property type="entry name" value="SPHINGOSINE KINASE RELATED PROTEIN"/>
    <property type="match status" value="1"/>
</dbReference>
<dbReference type="GO" id="GO:0016301">
    <property type="term" value="F:kinase activity"/>
    <property type="evidence" value="ECO:0007669"/>
    <property type="project" value="UniProtKB-KW"/>
</dbReference>
<feature type="domain" description="DAGKc" evidence="1">
    <location>
        <begin position="2"/>
        <end position="133"/>
    </location>
</feature>
<dbReference type="SUPFAM" id="SSF111331">
    <property type="entry name" value="NAD kinase/diacylglycerol kinase-like"/>
    <property type="match status" value="1"/>
</dbReference>
<reference evidence="2 3" key="1">
    <citation type="submission" date="2019-03" db="EMBL/GenBank/DDBJ databases">
        <title>Genomic Encyclopedia of Type Strains, Phase IV (KMG-IV): sequencing the most valuable type-strain genomes for metagenomic binning, comparative biology and taxonomic classification.</title>
        <authorList>
            <person name="Goeker M."/>
        </authorList>
    </citation>
    <scope>NUCLEOTIDE SEQUENCE [LARGE SCALE GENOMIC DNA]</scope>
    <source>
        <strain evidence="2 3">JA181</strain>
    </source>
</reference>
<evidence type="ECO:0000313" key="3">
    <source>
        <dbReference type="Proteomes" id="UP000295484"/>
    </source>
</evidence>
<comment type="caution">
    <text evidence="2">The sequence shown here is derived from an EMBL/GenBank/DDBJ whole genome shotgun (WGS) entry which is preliminary data.</text>
</comment>
<dbReference type="InterPro" id="IPR001206">
    <property type="entry name" value="Diacylglycerol_kinase_cat_dom"/>
</dbReference>
<dbReference type="AlphaFoldDB" id="A0A4R8FYA3"/>
<protein>
    <submittedName>
        <fullName evidence="2">Diacylglycerol kinase family enzyme</fullName>
    </submittedName>
</protein>
<dbReference type="InterPro" id="IPR016064">
    <property type="entry name" value="NAD/diacylglycerol_kinase_sf"/>
</dbReference>
<dbReference type="PROSITE" id="PS50146">
    <property type="entry name" value="DAGK"/>
    <property type="match status" value="1"/>
</dbReference>
<evidence type="ECO:0000313" key="2">
    <source>
        <dbReference type="EMBL" id="TDX29254.1"/>
    </source>
</evidence>
<keyword evidence="2" id="KW-0418">Kinase</keyword>
<accession>A0A4R8FYA3</accession>
<organism evidence="2 3">
    <name type="scientific">Rhodovulum visakhapatnamense</name>
    <dbReference type="NCBI Taxonomy" id="364297"/>
    <lineage>
        <taxon>Bacteria</taxon>
        <taxon>Pseudomonadati</taxon>
        <taxon>Pseudomonadota</taxon>
        <taxon>Alphaproteobacteria</taxon>
        <taxon>Rhodobacterales</taxon>
        <taxon>Paracoccaceae</taxon>
        <taxon>Rhodovulum</taxon>
    </lineage>
</organism>
<dbReference type="InterPro" id="IPR017438">
    <property type="entry name" value="ATP-NAD_kinase_N"/>
</dbReference>
<dbReference type="Gene3D" id="3.40.50.10330">
    <property type="entry name" value="Probable inorganic polyphosphate/atp-NAD kinase, domain 1"/>
    <property type="match status" value="1"/>
</dbReference>
<dbReference type="Pfam" id="PF00781">
    <property type="entry name" value="DAGK_cat"/>
    <property type="match status" value="1"/>
</dbReference>
<evidence type="ECO:0000259" key="1">
    <source>
        <dbReference type="PROSITE" id="PS50146"/>
    </source>
</evidence>
<dbReference type="Gene3D" id="2.60.200.40">
    <property type="match status" value="1"/>
</dbReference>
<gene>
    <name evidence="2" type="ORF">EV657_10975</name>
</gene>
<dbReference type="SMART" id="SM00046">
    <property type="entry name" value="DAGKc"/>
    <property type="match status" value="1"/>
</dbReference>
<dbReference type="Proteomes" id="UP000295484">
    <property type="component" value="Unassembled WGS sequence"/>
</dbReference>
<dbReference type="EMBL" id="SOEB01000009">
    <property type="protein sequence ID" value="TDX29254.1"/>
    <property type="molecule type" value="Genomic_DNA"/>
</dbReference>
<proteinExistence type="predicted"/>
<dbReference type="PANTHER" id="PTHR12358">
    <property type="entry name" value="SPHINGOSINE KINASE"/>
    <property type="match status" value="1"/>
</dbReference>
<keyword evidence="2" id="KW-0808">Transferase</keyword>
<name>A0A4R8FYA3_9RHOB</name>